<evidence type="ECO:0000256" key="1">
    <source>
        <dbReference type="SAM" id="Phobius"/>
    </source>
</evidence>
<dbReference type="EMBL" id="AUPC02000287">
    <property type="protein sequence ID" value="POG62831.1"/>
    <property type="molecule type" value="Genomic_DNA"/>
</dbReference>
<feature type="transmembrane region" description="Helical" evidence="1">
    <location>
        <begin position="12"/>
        <end position="31"/>
    </location>
</feature>
<name>A0A2P4PBS5_RHIID</name>
<accession>A0A2P4PBS5</accession>
<keyword evidence="1" id="KW-0472">Membrane</keyword>
<proteinExistence type="predicted"/>
<sequence length="83" mass="9750">MLNVYSTNSLNIVFIMFFIQFLDLLLTDHVLSVTHVNVTLSPNWLNCTFIFHVLYTNIPLFRNFPFSTSSHPTRLIPWFLLVC</sequence>
<protein>
    <submittedName>
        <fullName evidence="2">Uncharacterized protein</fullName>
    </submittedName>
</protein>
<organism evidence="2 3">
    <name type="scientific">Rhizophagus irregularis (strain DAOM 181602 / DAOM 197198 / MUCL 43194)</name>
    <name type="common">Arbuscular mycorrhizal fungus</name>
    <name type="synonym">Glomus intraradices</name>
    <dbReference type="NCBI Taxonomy" id="747089"/>
    <lineage>
        <taxon>Eukaryota</taxon>
        <taxon>Fungi</taxon>
        <taxon>Fungi incertae sedis</taxon>
        <taxon>Mucoromycota</taxon>
        <taxon>Glomeromycotina</taxon>
        <taxon>Glomeromycetes</taxon>
        <taxon>Glomerales</taxon>
        <taxon>Glomeraceae</taxon>
        <taxon>Rhizophagus</taxon>
    </lineage>
</organism>
<keyword evidence="1" id="KW-0812">Transmembrane</keyword>
<reference evidence="2 3" key="1">
    <citation type="journal article" date="2013" name="Proc. Natl. Acad. Sci. U.S.A.">
        <title>Genome of an arbuscular mycorrhizal fungus provides insight into the oldest plant symbiosis.</title>
        <authorList>
            <person name="Tisserant E."/>
            <person name="Malbreil M."/>
            <person name="Kuo A."/>
            <person name="Kohler A."/>
            <person name="Symeonidi A."/>
            <person name="Balestrini R."/>
            <person name="Charron P."/>
            <person name="Duensing N."/>
            <person name="Frei Dit Frey N."/>
            <person name="Gianinazzi-Pearson V."/>
            <person name="Gilbert L.B."/>
            <person name="Handa Y."/>
            <person name="Herr J.R."/>
            <person name="Hijri M."/>
            <person name="Koul R."/>
            <person name="Kawaguchi M."/>
            <person name="Krajinski F."/>
            <person name="Lammers P.J."/>
            <person name="Masclaux F.G."/>
            <person name="Murat C."/>
            <person name="Morin E."/>
            <person name="Ndikumana S."/>
            <person name="Pagni M."/>
            <person name="Petitpierre D."/>
            <person name="Requena N."/>
            <person name="Rosikiewicz P."/>
            <person name="Riley R."/>
            <person name="Saito K."/>
            <person name="San Clemente H."/>
            <person name="Shapiro H."/>
            <person name="van Tuinen D."/>
            <person name="Becard G."/>
            <person name="Bonfante P."/>
            <person name="Paszkowski U."/>
            <person name="Shachar-Hill Y.Y."/>
            <person name="Tuskan G.A."/>
            <person name="Young P.W."/>
            <person name="Sanders I.R."/>
            <person name="Henrissat B."/>
            <person name="Rensing S.A."/>
            <person name="Grigoriev I.V."/>
            <person name="Corradi N."/>
            <person name="Roux C."/>
            <person name="Martin F."/>
        </authorList>
    </citation>
    <scope>NUCLEOTIDE SEQUENCE [LARGE SCALE GENOMIC DNA]</scope>
    <source>
        <strain evidence="2 3">DAOM 197198</strain>
    </source>
</reference>
<keyword evidence="1" id="KW-1133">Transmembrane helix</keyword>
<reference evidence="2 3" key="2">
    <citation type="journal article" date="2018" name="New Phytol.">
        <title>High intraspecific genome diversity in the model arbuscular mycorrhizal symbiont Rhizophagus irregularis.</title>
        <authorList>
            <person name="Chen E.C.H."/>
            <person name="Morin E."/>
            <person name="Beaudet D."/>
            <person name="Noel J."/>
            <person name="Yildirir G."/>
            <person name="Ndikumana S."/>
            <person name="Charron P."/>
            <person name="St-Onge C."/>
            <person name="Giorgi J."/>
            <person name="Kruger M."/>
            <person name="Marton T."/>
            <person name="Ropars J."/>
            <person name="Grigoriev I.V."/>
            <person name="Hainaut M."/>
            <person name="Henrissat B."/>
            <person name="Roux C."/>
            <person name="Martin F."/>
            <person name="Corradi N."/>
        </authorList>
    </citation>
    <scope>NUCLEOTIDE SEQUENCE [LARGE SCALE GENOMIC DNA]</scope>
    <source>
        <strain evidence="2 3">DAOM 197198</strain>
    </source>
</reference>
<keyword evidence="3" id="KW-1185">Reference proteome</keyword>
<dbReference type="AlphaFoldDB" id="A0A2P4PBS5"/>
<dbReference type="Proteomes" id="UP000018888">
    <property type="component" value="Unassembled WGS sequence"/>
</dbReference>
<comment type="caution">
    <text evidence="2">The sequence shown here is derived from an EMBL/GenBank/DDBJ whole genome shotgun (WGS) entry which is preliminary data.</text>
</comment>
<feature type="transmembrane region" description="Helical" evidence="1">
    <location>
        <begin position="43"/>
        <end position="61"/>
    </location>
</feature>
<evidence type="ECO:0000313" key="2">
    <source>
        <dbReference type="EMBL" id="POG62831.1"/>
    </source>
</evidence>
<gene>
    <name evidence="2" type="ORF">GLOIN_2v1692521</name>
</gene>
<evidence type="ECO:0000313" key="3">
    <source>
        <dbReference type="Proteomes" id="UP000018888"/>
    </source>
</evidence>